<keyword evidence="2" id="KW-0732">Signal</keyword>
<evidence type="ECO:0000313" key="4">
    <source>
        <dbReference type="Proteomes" id="UP001211065"/>
    </source>
</evidence>
<dbReference type="EMBL" id="JADGJW010000425">
    <property type="protein sequence ID" value="KAJ3217479.1"/>
    <property type="molecule type" value="Genomic_DNA"/>
</dbReference>
<feature type="region of interest" description="Disordered" evidence="1">
    <location>
        <begin position="203"/>
        <end position="227"/>
    </location>
</feature>
<dbReference type="Proteomes" id="UP001211065">
    <property type="component" value="Unassembled WGS sequence"/>
</dbReference>
<evidence type="ECO:0000256" key="2">
    <source>
        <dbReference type="SAM" id="SignalP"/>
    </source>
</evidence>
<protein>
    <submittedName>
        <fullName evidence="3">Uncharacterized protein</fullName>
    </submittedName>
</protein>
<accession>A0AAD5TZ59</accession>
<feature type="chain" id="PRO_5042103069" evidence="2">
    <location>
        <begin position="21"/>
        <end position="252"/>
    </location>
</feature>
<sequence length="252" mass="26917">MKLFNLIKLTSLLFVITVKAEEETSTVVNGTVVPVQPEGATYIAAISGKVSLTMAEDFTCTGKKAASCGRGCVANFTLSVSQNKNDTTRLNDTNYYSVEFTNFPPYFVNDTTKTSCQCTNSFSMFNGKGDNTTTGLTFIVNDDESETWHVEAGDSGKQGLTASCDYSFTPPETNDGGLRCTIHTADDVTCTGNDDLKQFVVTGGSPYPKGSQSNTTTSTNLPTTTATPKSDGFKLTTGLLALIIISASFFTF</sequence>
<reference evidence="3" key="1">
    <citation type="submission" date="2020-05" db="EMBL/GenBank/DDBJ databases">
        <title>Phylogenomic resolution of chytrid fungi.</title>
        <authorList>
            <person name="Stajich J.E."/>
            <person name="Amses K."/>
            <person name="Simmons R."/>
            <person name="Seto K."/>
            <person name="Myers J."/>
            <person name="Bonds A."/>
            <person name="Quandt C.A."/>
            <person name="Barry K."/>
            <person name="Liu P."/>
            <person name="Grigoriev I."/>
            <person name="Longcore J.E."/>
            <person name="James T.Y."/>
        </authorList>
    </citation>
    <scope>NUCLEOTIDE SEQUENCE</scope>
    <source>
        <strain evidence="3">JEL0476</strain>
    </source>
</reference>
<evidence type="ECO:0000313" key="3">
    <source>
        <dbReference type="EMBL" id="KAJ3217479.1"/>
    </source>
</evidence>
<comment type="caution">
    <text evidence="3">The sequence shown here is derived from an EMBL/GenBank/DDBJ whole genome shotgun (WGS) entry which is preliminary data.</text>
</comment>
<feature type="compositionally biased region" description="Low complexity" evidence="1">
    <location>
        <begin position="213"/>
        <end position="227"/>
    </location>
</feature>
<feature type="signal peptide" evidence="2">
    <location>
        <begin position="1"/>
        <end position="20"/>
    </location>
</feature>
<gene>
    <name evidence="3" type="ORF">HK099_005457</name>
</gene>
<evidence type="ECO:0000256" key="1">
    <source>
        <dbReference type="SAM" id="MobiDB-lite"/>
    </source>
</evidence>
<keyword evidence="4" id="KW-1185">Reference proteome</keyword>
<proteinExistence type="predicted"/>
<dbReference type="AlphaFoldDB" id="A0AAD5TZ59"/>
<organism evidence="3 4">
    <name type="scientific">Clydaea vesicula</name>
    <dbReference type="NCBI Taxonomy" id="447962"/>
    <lineage>
        <taxon>Eukaryota</taxon>
        <taxon>Fungi</taxon>
        <taxon>Fungi incertae sedis</taxon>
        <taxon>Chytridiomycota</taxon>
        <taxon>Chytridiomycota incertae sedis</taxon>
        <taxon>Chytridiomycetes</taxon>
        <taxon>Lobulomycetales</taxon>
        <taxon>Lobulomycetaceae</taxon>
        <taxon>Clydaea</taxon>
    </lineage>
</organism>
<name>A0AAD5TZ59_9FUNG</name>